<keyword evidence="1" id="KW-0413">Isomerase</keyword>
<comment type="caution">
    <text evidence="4">The sequence shown here is derived from an EMBL/GenBank/DDBJ whole genome shotgun (WGS) entry which is preliminary data.</text>
</comment>
<dbReference type="SMART" id="SM00830">
    <property type="entry name" value="CM_2"/>
    <property type="match status" value="1"/>
</dbReference>
<dbReference type="InterPro" id="IPR036979">
    <property type="entry name" value="CM_dom_sf"/>
</dbReference>
<dbReference type="PROSITE" id="PS51168">
    <property type="entry name" value="CHORISMATE_MUT_2"/>
    <property type="match status" value="1"/>
</dbReference>
<dbReference type="Pfam" id="PF01817">
    <property type="entry name" value="CM_2"/>
    <property type="match status" value="1"/>
</dbReference>
<evidence type="ECO:0000259" key="3">
    <source>
        <dbReference type="PROSITE" id="PS51168"/>
    </source>
</evidence>
<feature type="domain" description="Chorismate mutase" evidence="3">
    <location>
        <begin position="1"/>
        <end position="89"/>
    </location>
</feature>
<dbReference type="PANTHER" id="PTHR38041:SF1">
    <property type="entry name" value="CHORISMATE MUTASE"/>
    <property type="match status" value="1"/>
</dbReference>
<organism evidence="4 5">
    <name type="scientific">Fraserbacteria sp. (strain RBG_16_55_9)</name>
    <dbReference type="NCBI Taxonomy" id="1817864"/>
    <lineage>
        <taxon>Bacteria</taxon>
        <taxon>Candidatus Fraseribacteriota</taxon>
    </lineage>
</organism>
<dbReference type="GO" id="GO:0009697">
    <property type="term" value="P:salicylic acid biosynthetic process"/>
    <property type="evidence" value="ECO:0007669"/>
    <property type="project" value="TreeGrafter"/>
</dbReference>
<gene>
    <name evidence="4" type="ORF">A2Z21_10660</name>
</gene>
<dbReference type="PANTHER" id="PTHR38041">
    <property type="entry name" value="CHORISMATE MUTASE"/>
    <property type="match status" value="1"/>
</dbReference>
<dbReference type="EMBL" id="MFGX01000106">
    <property type="protein sequence ID" value="OGF53318.1"/>
    <property type="molecule type" value="Genomic_DNA"/>
</dbReference>
<dbReference type="InterPro" id="IPR002701">
    <property type="entry name" value="CM_II_prokaryot"/>
</dbReference>
<sequence>MSAIIEEWRRNIDELDSQIVALLNRRAEYALQIGREKQKRGQAIRSPEREAEVLKRAISQNTGPLNGGAIQKIFQVILDESRKLQEQEFRSSQR</sequence>
<dbReference type="Gene3D" id="1.20.59.10">
    <property type="entry name" value="Chorismate mutase"/>
    <property type="match status" value="1"/>
</dbReference>
<evidence type="ECO:0000313" key="4">
    <source>
        <dbReference type="EMBL" id="OGF53318.1"/>
    </source>
</evidence>
<feature type="coiled-coil region" evidence="2">
    <location>
        <begin position="5"/>
        <end position="32"/>
    </location>
</feature>
<name>A0A1F5UQ63_FRAXR</name>
<dbReference type="AlphaFoldDB" id="A0A1F5UQ63"/>
<dbReference type="STRING" id="1817864.A2Z21_10660"/>
<evidence type="ECO:0000313" key="5">
    <source>
        <dbReference type="Proteomes" id="UP000179157"/>
    </source>
</evidence>
<proteinExistence type="predicted"/>
<dbReference type="GO" id="GO:0004106">
    <property type="term" value="F:chorismate mutase activity"/>
    <property type="evidence" value="ECO:0007669"/>
    <property type="project" value="InterPro"/>
</dbReference>
<dbReference type="InterPro" id="IPR051331">
    <property type="entry name" value="Chorismate_mutase-related"/>
</dbReference>
<evidence type="ECO:0000256" key="1">
    <source>
        <dbReference type="ARBA" id="ARBA00023235"/>
    </source>
</evidence>
<dbReference type="SUPFAM" id="SSF48600">
    <property type="entry name" value="Chorismate mutase II"/>
    <property type="match status" value="1"/>
</dbReference>
<dbReference type="InterPro" id="IPR036263">
    <property type="entry name" value="Chorismate_II_sf"/>
</dbReference>
<dbReference type="GO" id="GO:0046417">
    <property type="term" value="P:chorismate metabolic process"/>
    <property type="evidence" value="ECO:0007669"/>
    <property type="project" value="InterPro"/>
</dbReference>
<evidence type="ECO:0000256" key="2">
    <source>
        <dbReference type="SAM" id="Coils"/>
    </source>
</evidence>
<dbReference type="Proteomes" id="UP000179157">
    <property type="component" value="Unassembled WGS sequence"/>
</dbReference>
<protein>
    <recommendedName>
        <fullName evidence="3">Chorismate mutase domain-containing protein</fullName>
    </recommendedName>
</protein>
<keyword evidence="2" id="KW-0175">Coiled coil</keyword>
<reference evidence="4 5" key="1">
    <citation type="journal article" date="2016" name="Nat. Commun.">
        <title>Thousands of microbial genomes shed light on interconnected biogeochemical processes in an aquifer system.</title>
        <authorList>
            <person name="Anantharaman K."/>
            <person name="Brown C.T."/>
            <person name="Hug L.A."/>
            <person name="Sharon I."/>
            <person name="Castelle C.J."/>
            <person name="Probst A.J."/>
            <person name="Thomas B.C."/>
            <person name="Singh A."/>
            <person name="Wilkins M.J."/>
            <person name="Karaoz U."/>
            <person name="Brodie E.L."/>
            <person name="Williams K.H."/>
            <person name="Hubbard S.S."/>
            <person name="Banfield J.F."/>
        </authorList>
    </citation>
    <scope>NUCLEOTIDE SEQUENCE [LARGE SCALE GENOMIC DNA]</scope>
    <source>
        <strain evidence="5">RBG_16_55_9</strain>
    </source>
</reference>
<accession>A0A1F5UQ63</accession>